<reference evidence="1 2" key="1">
    <citation type="journal article" date="2016" name="Mol. Biol. Evol.">
        <title>Comparative Genomics of Early-Diverging Mushroom-Forming Fungi Provides Insights into the Origins of Lignocellulose Decay Capabilities.</title>
        <authorList>
            <person name="Nagy L.G."/>
            <person name="Riley R."/>
            <person name="Tritt A."/>
            <person name="Adam C."/>
            <person name="Daum C."/>
            <person name="Floudas D."/>
            <person name="Sun H."/>
            <person name="Yadav J.S."/>
            <person name="Pangilinan J."/>
            <person name="Larsson K.H."/>
            <person name="Matsuura K."/>
            <person name="Barry K."/>
            <person name="Labutti K."/>
            <person name="Kuo R."/>
            <person name="Ohm R.A."/>
            <person name="Bhattacharya S.S."/>
            <person name="Shirouzu T."/>
            <person name="Yoshinaga Y."/>
            <person name="Martin F.M."/>
            <person name="Grigoriev I.V."/>
            <person name="Hibbett D.S."/>
        </authorList>
    </citation>
    <scope>NUCLEOTIDE SEQUENCE [LARGE SCALE GENOMIC DNA]</scope>
    <source>
        <strain evidence="1 2">HHB14362 ss-1</strain>
    </source>
</reference>
<dbReference type="InParanoid" id="A0A165UXN0"/>
<sequence length="255" mass="28517">MILPSCCSGNVSASLSPRNFYALSFSSARCPPCPAQLSSPEPHDSCTVTSVRSDTGPLREDIKIARKQFQGRARDLKDVPIHKMQEAFQKMAAMLKKCKKAKTGDEIQAVREFIAGVDPLEQTIFQPILNEYRNANIGFTEYLTSQLRDSFKNSICSRSVPVICPQCCFSRSIFKTVPDSLLKNKLSLFSKVDVRGLLKSVNSLLDKKLPRFTIIVTRVRSLSSGKKKKQLDLREPRGDDFGVSTFLKRCSVMTL</sequence>
<dbReference type="EMBL" id="KV425556">
    <property type="protein sequence ID" value="KZT28853.1"/>
    <property type="molecule type" value="Genomic_DNA"/>
</dbReference>
<proteinExistence type="predicted"/>
<keyword evidence="2" id="KW-1185">Reference proteome</keyword>
<accession>A0A165UXN0</accession>
<dbReference type="Proteomes" id="UP000076761">
    <property type="component" value="Unassembled WGS sequence"/>
</dbReference>
<name>A0A165UXN0_9AGAM</name>
<evidence type="ECO:0000313" key="2">
    <source>
        <dbReference type="Proteomes" id="UP000076761"/>
    </source>
</evidence>
<gene>
    <name evidence="1" type="ORF">NEOLEDRAFT_1129110</name>
</gene>
<dbReference type="AlphaFoldDB" id="A0A165UXN0"/>
<evidence type="ECO:0000313" key="1">
    <source>
        <dbReference type="EMBL" id="KZT28853.1"/>
    </source>
</evidence>
<organism evidence="1 2">
    <name type="scientific">Neolentinus lepideus HHB14362 ss-1</name>
    <dbReference type="NCBI Taxonomy" id="1314782"/>
    <lineage>
        <taxon>Eukaryota</taxon>
        <taxon>Fungi</taxon>
        <taxon>Dikarya</taxon>
        <taxon>Basidiomycota</taxon>
        <taxon>Agaricomycotina</taxon>
        <taxon>Agaricomycetes</taxon>
        <taxon>Gloeophyllales</taxon>
        <taxon>Gloeophyllaceae</taxon>
        <taxon>Neolentinus</taxon>
    </lineage>
</organism>
<protein>
    <submittedName>
        <fullName evidence="1">Uncharacterized protein</fullName>
    </submittedName>
</protein>